<dbReference type="KEGG" id="tro:trd_0139"/>
<protein>
    <recommendedName>
        <fullName evidence="3">ABM domain-containing protein</fullName>
    </recommendedName>
</protein>
<evidence type="ECO:0008006" key="3">
    <source>
        <dbReference type="Google" id="ProtNLM"/>
    </source>
</evidence>
<sequence length="96" mass="10626">MYATYVVREMDAATRAMTLERAANEFWPQLRAAAGFRHYYLIQQSDSQTLGIILWDTAEQAAAFAAVTDGWQSTMDNLGHRRIVSGGGDVLEIAEG</sequence>
<proteinExistence type="predicted"/>
<evidence type="ECO:0000313" key="2">
    <source>
        <dbReference type="Proteomes" id="UP000000447"/>
    </source>
</evidence>
<dbReference type="EMBL" id="CP001275">
    <property type="protein sequence ID" value="ACM05486.1"/>
    <property type="molecule type" value="Genomic_DNA"/>
</dbReference>
<dbReference type="RefSeq" id="WP_012641552.1">
    <property type="nucleotide sequence ID" value="NC_011959.1"/>
</dbReference>
<accession>B9KXF2</accession>
<keyword evidence="2" id="KW-1185">Reference proteome</keyword>
<dbReference type="HOGENOM" id="CLU_2358749_0_0_0"/>
<evidence type="ECO:0000313" key="1">
    <source>
        <dbReference type="EMBL" id="ACM05486.1"/>
    </source>
</evidence>
<reference evidence="1 2" key="1">
    <citation type="journal article" date="2009" name="PLoS ONE">
        <title>Complete genome sequence of the aerobic CO-oxidizing thermophile Thermomicrobium roseum.</title>
        <authorList>
            <person name="Wu D."/>
            <person name="Raymond J."/>
            <person name="Wu M."/>
            <person name="Chatterji S."/>
            <person name="Ren Q."/>
            <person name="Graham J.E."/>
            <person name="Bryant D.A."/>
            <person name="Robb F."/>
            <person name="Colman A."/>
            <person name="Tallon L.J."/>
            <person name="Badger J.H."/>
            <person name="Madupu R."/>
            <person name="Ward N.L."/>
            <person name="Eisen J.A."/>
        </authorList>
    </citation>
    <scope>NUCLEOTIDE SEQUENCE [LARGE SCALE GENOMIC DNA]</scope>
    <source>
        <strain evidence="2">ATCC 27502 / DSM 5159 / P-2</strain>
    </source>
</reference>
<dbReference type="AlphaFoldDB" id="B9KXF2"/>
<dbReference type="STRING" id="309801.trd_0139"/>
<organism evidence="1 2">
    <name type="scientific">Thermomicrobium roseum (strain ATCC 27502 / DSM 5159 / P-2)</name>
    <dbReference type="NCBI Taxonomy" id="309801"/>
    <lineage>
        <taxon>Bacteria</taxon>
        <taxon>Pseudomonadati</taxon>
        <taxon>Thermomicrobiota</taxon>
        <taxon>Thermomicrobia</taxon>
        <taxon>Thermomicrobiales</taxon>
        <taxon>Thermomicrobiaceae</taxon>
        <taxon>Thermomicrobium</taxon>
    </lineage>
</organism>
<gene>
    <name evidence="1" type="ordered locus">trd_0139</name>
</gene>
<name>B9KXF2_THERP</name>
<dbReference type="Proteomes" id="UP000000447">
    <property type="component" value="Chromosome"/>
</dbReference>